<evidence type="ECO:0000256" key="6">
    <source>
        <dbReference type="ARBA" id="ARBA00023126"/>
    </source>
</evidence>
<dbReference type="PROSITE" id="PS00461">
    <property type="entry name" value="6PGD"/>
    <property type="match status" value="1"/>
</dbReference>
<feature type="binding site" evidence="9">
    <location>
        <position position="446"/>
    </location>
    <ligand>
        <name>substrate</name>
        <note>ligand shared between dimeric partners</note>
    </ligand>
</feature>
<dbReference type="Gene3D" id="1.20.5.320">
    <property type="entry name" value="6-Phosphogluconate Dehydrogenase, domain 3"/>
    <property type="match status" value="1"/>
</dbReference>
<comment type="subunit">
    <text evidence="2 7">Homodimer.</text>
</comment>
<name>A0A212Q151_9CHLR</name>
<dbReference type="Pfam" id="PF00393">
    <property type="entry name" value="6PGD"/>
    <property type="match status" value="1"/>
</dbReference>
<protein>
    <recommendedName>
        <fullName evidence="7 11">6-phosphogluconate dehydrogenase, decarboxylating</fullName>
        <ecNumber evidence="7 11">1.1.1.44</ecNumber>
    </recommendedName>
</protein>
<dbReference type="EC" id="1.1.1.44" evidence="7 11"/>
<proteinExistence type="inferred from homology"/>
<feature type="active site" description="Proton donor" evidence="8">
    <location>
        <position position="190"/>
    </location>
</feature>
<feature type="binding site" description="in other chain" evidence="9">
    <location>
        <position position="191"/>
    </location>
    <ligand>
        <name>substrate</name>
        <note>ligand shared between dimeric partners</note>
    </ligand>
</feature>
<evidence type="ECO:0000256" key="4">
    <source>
        <dbReference type="ARBA" id="ARBA00023002"/>
    </source>
</evidence>
<dbReference type="AlphaFoldDB" id="A0A212Q151"/>
<evidence type="ECO:0000256" key="7">
    <source>
        <dbReference type="PIRNR" id="PIRNR000109"/>
    </source>
</evidence>
<feature type="binding site" evidence="10">
    <location>
        <position position="103"/>
    </location>
    <ligand>
        <name>NADP(+)</name>
        <dbReference type="ChEBI" id="CHEBI:58349"/>
    </ligand>
</feature>
<evidence type="ECO:0000256" key="11">
    <source>
        <dbReference type="RuleBase" id="RU000485"/>
    </source>
</evidence>
<evidence type="ECO:0000256" key="2">
    <source>
        <dbReference type="ARBA" id="ARBA00011738"/>
    </source>
</evidence>
<keyword evidence="6 7" id="KW-0570">Pentose shunt</keyword>
<dbReference type="Proteomes" id="UP000197025">
    <property type="component" value="Unassembled WGS sequence"/>
</dbReference>
<dbReference type="SUPFAM" id="SSF51735">
    <property type="entry name" value="NAD(P)-binding Rossmann-fold domains"/>
    <property type="match status" value="1"/>
</dbReference>
<comment type="catalytic activity">
    <reaction evidence="7 11">
        <text>6-phospho-D-gluconate + NADP(+) = D-ribulose 5-phosphate + CO2 + NADPH</text>
        <dbReference type="Rhea" id="RHEA:10116"/>
        <dbReference type="ChEBI" id="CHEBI:16526"/>
        <dbReference type="ChEBI" id="CHEBI:57783"/>
        <dbReference type="ChEBI" id="CHEBI:58121"/>
        <dbReference type="ChEBI" id="CHEBI:58349"/>
        <dbReference type="ChEBI" id="CHEBI:58759"/>
        <dbReference type="EC" id="1.1.1.44"/>
    </reaction>
</comment>
<feature type="binding site" description="in other chain" evidence="9">
    <location>
        <position position="288"/>
    </location>
    <ligand>
        <name>substrate</name>
        <note>ligand shared between dimeric partners</note>
    </ligand>
</feature>
<dbReference type="GO" id="GO:0050661">
    <property type="term" value="F:NADP binding"/>
    <property type="evidence" value="ECO:0007669"/>
    <property type="project" value="InterPro"/>
</dbReference>
<dbReference type="NCBIfam" id="NF006765">
    <property type="entry name" value="PRK09287.1"/>
    <property type="match status" value="1"/>
</dbReference>
<dbReference type="InterPro" id="IPR006114">
    <property type="entry name" value="6PGDH_C"/>
</dbReference>
<dbReference type="FunFam" id="1.20.5.320:FF:000001">
    <property type="entry name" value="6-phosphogluconate dehydrogenase, decarboxylating"/>
    <property type="match status" value="1"/>
</dbReference>
<organism evidence="13 14">
    <name type="scientific">Thermoflexus hugenholtzii JAD2</name>
    <dbReference type="NCBI Taxonomy" id="877466"/>
    <lineage>
        <taxon>Bacteria</taxon>
        <taxon>Bacillati</taxon>
        <taxon>Chloroflexota</taxon>
        <taxon>Thermoflexia</taxon>
        <taxon>Thermoflexales</taxon>
        <taxon>Thermoflexaceae</taxon>
        <taxon>Thermoflexus</taxon>
    </lineage>
</organism>
<gene>
    <name evidence="13" type="ORF">SAMN02746019_00023870</name>
</gene>
<dbReference type="FunCoup" id="A0A212Q151">
    <property type="interactions" value="371"/>
</dbReference>
<evidence type="ECO:0000313" key="14">
    <source>
        <dbReference type="Proteomes" id="UP000197025"/>
    </source>
</evidence>
<keyword evidence="5 11" id="KW-0311">Gluconate utilization</keyword>
<dbReference type="FunFam" id="3.40.50.720:FF:000007">
    <property type="entry name" value="6-phosphogluconate dehydrogenase, decarboxylating"/>
    <property type="match status" value="1"/>
</dbReference>
<evidence type="ECO:0000256" key="9">
    <source>
        <dbReference type="PIRSR" id="PIRSR000109-2"/>
    </source>
</evidence>
<dbReference type="PANTHER" id="PTHR11811">
    <property type="entry name" value="6-PHOSPHOGLUCONATE DEHYDROGENASE"/>
    <property type="match status" value="1"/>
</dbReference>
<feature type="binding site" description="in other chain" evidence="9">
    <location>
        <position position="103"/>
    </location>
    <ligand>
        <name>substrate</name>
        <note>ligand shared between dimeric partners</note>
    </ligand>
</feature>
<feature type="binding site" description="in other chain" evidence="9">
    <location>
        <position position="261"/>
    </location>
    <ligand>
        <name>substrate</name>
        <note>ligand shared between dimeric partners</note>
    </ligand>
</feature>
<evidence type="ECO:0000259" key="12">
    <source>
        <dbReference type="SMART" id="SM01350"/>
    </source>
</evidence>
<dbReference type="GO" id="GO:0019521">
    <property type="term" value="P:D-gluconate metabolic process"/>
    <property type="evidence" value="ECO:0007669"/>
    <property type="project" value="UniProtKB-KW"/>
</dbReference>
<dbReference type="InterPro" id="IPR008927">
    <property type="entry name" value="6-PGluconate_DH-like_C_sf"/>
</dbReference>
<feature type="binding site" evidence="10">
    <location>
        <begin position="33"/>
        <end position="35"/>
    </location>
    <ligand>
        <name>NADP(+)</name>
        <dbReference type="ChEBI" id="CHEBI:58349"/>
    </ligand>
</feature>
<keyword evidence="4 7" id="KW-0560">Oxidoreductase</keyword>
<comment type="similarity">
    <text evidence="1 7 11">Belongs to the 6-phosphogluconate dehydrogenase family.</text>
</comment>
<feature type="binding site" evidence="10">
    <location>
        <begin position="75"/>
        <end position="77"/>
    </location>
    <ligand>
        <name>NADP(+)</name>
        <dbReference type="ChEBI" id="CHEBI:58349"/>
    </ligand>
</feature>
<feature type="binding site" evidence="9">
    <location>
        <position position="452"/>
    </location>
    <ligand>
        <name>substrate</name>
        <note>ligand shared between dimeric partners</note>
    </ligand>
</feature>
<evidence type="ECO:0000256" key="1">
    <source>
        <dbReference type="ARBA" id="ARBA00008419"/>
    </source>
</evidence>
<dbReference type="FunFam" id="1.10.1040.10:FF:000032">
    <property type="entry name" value="6-phosphogluconate dehydrogenase, decarboxylating"/>
    <property type="match status" value="1"/>
</dbReference>
<accession>A0A212Q151</accession>
<keyword evidence="14" id="KW-1185">Reference proteome</keyword>
<evidence type="ECO:0000256" key="10">
    <source>
        <dbReference type="PIRSR" id="PIRSR000109-3"/>
    </source>
</evidence>
<feature type="binding site" description="in other chain" evidence="9">
    <location>
        <begin position="186"/>
        <end position="187"/>
    </location>
    <ligand>
        <name>substrate</name>
        <note>ligand shared between dimeric partners</note>
    </ligand>
</feature>
<dbReference type="InterPro" id="IPR036291">
    <property type="entry name" value="NAD(P)-bd_dom_sf"/>
</dbReference>
<dbReference type="InterPro" id="IPR006184">
    <property type="entry name" value="6PGdom_BS"/>
</dbReference>
<dbReference type="GO" id="GO:0006098">
    <property type="term" value="P:pentose-phosphate shunt"/>
    <property type="evidence" value="ECO:0007669"/>
    <property type="project" value="UniProtKB-UniPathway"/>
</dbReference>
<comment type="function">
    <text evidence="7">Catalyzes the oxidative decarboxylation of 6-phosphogluconate to ribulose 5-phosphate and CO(2), with concomitant reduction of NADP to NADPH.</text>
</comment>
<dbReference type="PRINTS" id="PR00076">
    <property type="entry name" value="6PGDHDRGNASE"/>
</dbReference>
<comment type="pathway">
    <text evidence="7 11">Carbohydrate degradation; pentose phosphate pathway; D-ribulose 5-phosphate from D-glucose 6-phosphate (oxidative stage): step 3/3.</text>
</comment>
<dbReference type="EMBL" id="FYEK01000003">
    <property type="protein sequence ID" value="SNB52974.1"/>
    <property type="molecule type" value="Genomic_DNA"/>
</dbReference>
<dbReference type="InterPro" id="IPR006183">
    <property type="entry name" value="Pgluconate_DH"/>
</dbReference>
<evidence type="ECO:0000256" key="8">
    <source>
        <dbReference type="PIRSR" id="PIRSR000109-1"/>
    </source>
</evidence>
<dbReference type="SUPFAM" id="SSF48179">
    <property type="entry name" value="6-phosphogluconate dehydrogenase C-terminal domain-like"/>
    <property type="match status" value="1"/>
</dbReference>
<dbReference type="Pfam" id="PF03446">
    <property type="entry name" value="NAD_binding_2"/>
    <property type="match status" value="1"/>
</dbReference>
<reference evidence="14" key="1">
    <citation type="submission" date="2017-06" db="EMBL/GenBank/DDBJ databases">
        <authorList>
            <person name="Varghese N."/>
            <person name="Submissions S."/>
        </authorList>
    </citation>
    <scope>NUCLEOTIDE SEQUENCE [LARGE SCALE GENOMIC DNA]</scope>
    <source>
        <strain evidence="14">JAD2</strain>
    </source>
</reference>
<feature type="binding site" description="in other chain" evidence="9">
    <location>
        <begin position="129"/>
        <end position="131"/>
    </location>
    <ligand>
        <name>substrate</name>
        <note>ligand shared between dimeric partners</note>
    </ligand>
</feature>
<dbReference type="PIRSF" id="PIRSF000109">
    <property type="entry name" value="6PGD"/>
    <property type="match status" value="1"/>
</dbReference>
<dbReference type="SMART" id="SM01350">
    <property type="entry name" value="6PGD"/>
    <property type="match status" value="1"/>
</dbReference>
<dbReference type="Gene3D" id="3.40.50.720">
    <property type="entry name" value="NAD(P)-binding Rossmann-like Domain"/>
    <property type="match status" value="1"/>
</dbReference>
<dbReference type="InterPro" id="IPR006113">
    <property type="entry name" value="6PGDH_Gnd/GntZ"/>
</dbReference>
<dbReference type="InterPro" id="IPR006115">
    <property type="entry name" value="6PGDH_NADP-bd"/>
</dbReference>
<evidence type="ECO:0000256" key="5">
    <source>
        <dbReference type="ARBA" id="ARBA00023064"/>
    </source>
</evidence>
<dbReference type="InterPro" id="IPR013328">
    <property type="entry name" value="6PGD_dom2"/>
</dbReference>
<keyword evidence="3 7" id="KW-0521">NADP</keyword>
<feature type="binding site" evidence="10">
    <location>
        <begin position="10"/>
        <end position="15"/>
    </location>
    <ligand>
        <name>NADP(+)</name>
        <dbReference type="ChEBI" id="CHEBI:58349"/>
    </ligand>
</feature>
<evidence type="ECO:0000256" key="3">
    <source>
        <dbReference type="ARBA" id="ARBA00022857"/>
    </source>
</evidence>
<dbReference type="GO" id="GO:0004616">
    <property type="term" value="F:phosphogluconate dehydrogenase (decarboxylating) activity"/>
    <property type="evidence" value="ECO:0007669"/>
    <property type="project" value="UniProtKB-EC"/>
</dbReference>
<dbReference type="RefSeq" id="WP_088570153.1">
    <property type="nucleotide sequence ID" value="NZ_FYEK01000003.1"/>
</dbReference>
<dbReference type="OrthoDB" id="9804542at2"/>
<dbReference type="Gene3D" id="1.10.1040.10">
    <property type="entry name" value="N-(1-d-carboxylethyl)-l-norvaline Dehydrogenase, domain 2"/>
    <property type="match status" value="1"/>
</dbReference>
<evidence type="ECO:0000313" key="13">
    <source>
        <dbReference type="EMBL" id="SNB52974.1"/>
    </source>
</evidence>
<dbReference type="NCBIfam" id="TIGR00873">
    <property type="entry name" value="gnd"/>
    <property type="match status" value="1"/>
</dbReference>
<dbReference type="UniPathway" id="UPA00115">
    <property type="reaction ID" value="UER00410"/>
</dbReference>
<dbReference type="InParanoid" id="A0A212Q151"/>
<sequence length="470" mass="52131">MNRCEIGIIGLAVMGQNLALNFARHGISVCVYNRTRERTEAFMRERVRGEPITPADSLEELARCLTRPRRILLMVQAGLAVDQVIEALLPFLEPGDLVMDGGNSHYADTERRMEALAARGIRFLGVGISGGEKGALLGPSIMPGGTPEAYALAEEFLLRIAAQSEEGPCCAYMGRGGAGHFVKMVHNAIEYAFMQGIAEAYDFMKNALGMPADAIAETFARWNEGTLNAYLVELAARVLRYRDPETGEPLVERILDQAEQKGTGRWAAQAALELGVPTPTLTAAVIARTLSHFKADRERIAAGFPWPDRRSEAADPSAVTDLEAALNLTVLSAFSQGLWLLHEASRAYRYGTDRTEVLRVWRAGCIIRARWLIFLREILREDPEDPHLLFHPRFRQELQGRLPAAGRVLARAFEAGIPMPALRTAVDYVLSMRRARLPANLIQAQRDAFGAHTYQRIDRPGTFHTEWEEG</sequence>
<feature type="domain" description="6-phosphogluconate dehydrogenase C-terminal" evidence="12">
    <location>
        <begin position="179"/>
        <end position="468"/>
    </location>
</feature>
<feature type="active site" description="Proton acceptor" evidence="8">
    <location>
        <position position="183"/>
    </location>
</feature>